<evidence type="ECO:0000313" key="3">
    <source>
        <dbReference type="Proteomes" id="UP001329430"/>
    </source>
</evidence>
<organism evidence="2 3">
    <name type="scientific">Pyrocoelia pectoralis</name>
    <dbReference type="NCBI Taxonomy" id="417401"/>
    <lineage>
        <taxon>Eukaryota</taxon>
        <taxon>Metazoa</taxon>
        <taxon>Ecdysozoa</taxon>
        <taxon>Arthropoda</taxon>
        <taxon>Hexapoda</taxon>
        <taxon>Insecta</taxon>
        <taxon>Pterygota</taxon>
        <taxon>Neoptera</taxon>
        <taxon>Endopterygota</taxon>
        <taxon>Coleoptera</taxon>
        <taxon>Polyphaga</taxon>
        <taxon>Elateriformia</taxon>
        <taxon>Elateroidea</taxon>
        <taxon>Lampyridae</taxon>
        <taxon>Lampyrinae</taxon>
        <taxon>Pyrocoelia</taxon>
    </lineage>
</organism>
<protein>
    <submittedName>
        <fullName evidence="2">Uncharacterized protein</fullName>
    </submittedName>
</protein>
<name>A0AAN7ZJL3_9COLE</name>
<comment type="caution">
    <text evidence="2">The sequence shown here is derived from an EMBL/GenBank/DDBJ whole genome shotgun (WGS) entry which is preliminary data.</text>
</comment>
<evidence type="ECO:0000256" key="1">
    <source>
        <dbReference type="SAM" id="Coils"/>
    </source>
</evidence>
<evidence type="ECO:0000313" key="2">
    <source>
        <dbReference type="EMBL" id="KAK5649865.1"/>
    </source>
</evidence>
<keyword evidence="1" id="KW-0175">Coiled coil</keyword>
<accession>A0AAN7ZJL3</accession>
<dbReference type="Proteomes" id="UP001329430">
    <property type="component" value="Chromosome 1"/>
</dbReference>
<keyword evidence="3" id="KW-1185">Reference proteome</keyword>
<proteinExistence type="predicted"/>
<reference evidence="2 3" key="1">
    <citation type="journal article" date="2024" name="Insects">
        <title>An Improved Chromosome-Level Genome Assembly of the Firefly Pyrocoelia pectoralis.</title>
        <authorList>
            <person name="Fu X."/>
            <person name="Meyer-Rochow V.B."/>
            <person name="Ballantyne L."/>
            <person name="Zhu X."/>
        </authorList>
    </citation>
    <scope>NUCLEOTIDE SEQUENCE [LARGE SCALE GENOMIC DNA]</scope>
    <source>
        <strain evidence="2">XCY_ONT2</strain>
    </source>
</reference>
<feature type="coiled-coil region" evidence="1">
    <location>
        <begin position="2"/>
        <end position="50"/>
    </location>
</feature>
<sequence>MKDDFHRTLNEFANKINKLETKFLKVDAEITALQSELKGIQETNMQANSQIIEEINERQKRSFNVMLYNIPESAKPHVEDRAKDDFDSLKAILAPLGNFTEPRRIIRVGKTGRSPRPMKIIYPDQESAKNILRSNKNQPQNSLRFRADRTPMQMNYIKSILNEFSRRKDGGEANITLKYINDVPTIVEHRKPYSNNTKN</sequence>
<dbReference type="AlphaFoldDB" id="A0AAN7ZJL3"/>
<dbReference type="EMBL" id="JAVRBK010000001">
    <property type="protein sequence ID" value="KAK5649865.1"/>
    <property type="molecule type" value="Genomic_DNA"/>
</dbReference>
<gene>
    <name evidence="2" type="ORF">RI129_000894</name>
</gene>